<keyword evidence="1" id="KW-0812">Transmembrane</keyword>
<keyword evidence="1" id="KW-0472">Membrane</keyword>
<name>A0ABS8HWL2_9FIRM</name>
<comment type="caution">
    <text evidence="2">The sequence shown here is derived from an EMBL/GenBank/DDBJ whole genome shotgun (WGS) entry which is preliminary data.</text>
</comment>
<feature type="transmembrane region" description="Helical" evidence="1">
    <location>
        <begin position="6"/>
        <end position="25"/>
    </location>
</feature>
<proteinExistence type="predicted"/>
<feature type="transmembrane region" description="Helical" evidence="1">
    <location>
        <begin position="32"/>
        <end position="59"/>
    </location>
</feature>
<feature type="transmembrane region" description="Helical" evidence="1">
    <location>
        <begin position="226"/>
        <end position="246"/>
    </location>
</feature>
<protein>
    <submittedName>
        <fullName evidence="2">Uncharacterized protein</fullName>
    </submittedName>
</protein>
<feature type="transmembrane region" description="Helical" evidence="1">
    <location>
        <begin position="252"/>
        <end position="272"/>
    </location>
</feature>
<sequence length="282" mass="32812">MLSSAYWYYGLIMISLILVAASLVYKKDWKILLLHLQTSAVIHPFEIVILILLNGYHYFPGILQDARLDNYLGSYISNSLIVPASAVAINAFSLSWNYVISIAAVFTGLDWYFTELGIYQHFWWRSFYTGIGLCILYAISKWIWRGLHDKEPSFVFKFLTIYMIYASIHNLIVFILNEGGRLFRFDVNWFSDPEKGHQIFFFLHLIITSIIITMCIGLRLRFRYRLMGIVVLVALNWFLGQYHIFVPSAENISAVQFILVSMLALPLTILLFKLTKLKYLFP</sequence>
<reference evidence="2" key="1">
    <citation type="submission" date="2021-11" db="EMBL/GenBank/DDBJ databases">
        <title>Description of a new species Pelosinus isolated from the bottom sediments of Lake Baikal.</title>
        <authorList>
            <person name="Zakharyuk A."/>
        </authorList>
    </citation>
    <scope>NUCLEOTIDE SEQUENCE</scope>
    <source>
        <strain evidence="2">Bkl1</strain>
    </source>
</reference>
<dbReference type="RefSeq" id="WP_229535673.1">
    <property type="nucleotide sequence ID" value="NZ_JAJHJB010000019.1"/>
</dbReference>
<organism evidence="2 3">
    <name type="scientific">Pelosinus baikalensis</name>
    <dbReference type="NCBI Taxonomy" id="2892015"/>
    <lineage>
        <taxon>Bacteria</taxon>
        <taxon>Bacillati</taxon>
        <taxon>Bacillota</taxon>
        <taxon>Negativicutes</taxon>
        <taxon>Selenomonadales</taxon>
        <taxon>Sporomusaceae</taxon>
        <taxon>Pelosinus</taxon>
    </lineage>
</organism>
<accession>A0ABS8HWL2</accession>
<gene>
    <name evidence="2" type="ORF">LMF89_14370</name>
</gene>
<feature type="transmembrane region" description="Helical" evidence="1">
    <location>
        <begin position="126"/>
        <end position="144"/>
    </location>
</feature>
<evidence type="ECO:0000256" key="1">
    <source>
        <dbReference type="SAM" id="Phobius"/>
    </source>
</evidence>
<dbReference type="Proteomes" id="UP001165492">
    <property type="component" value="Unassembled WGS sequence"/>
</dbReference>
<keyword evidence="1" id="KW-1133">Transmembrane helix</keyword>
<feature type="transmembrane region" description="Helical" evidence="1">
    <location>
        <begin position="196"/>
        <end position="219"/>
    </location>
</feature>
<dbReference type="EMBL" id="JAJHJB010000019">
    <property type="protein sequence ID" value="MCC5466532.1"/>
    <property type="molecule type" value="Genomic_DNA"/>
</dbReference>
<evidence type="ECO:0000313" key="2">
    <source>
        <dbReference type="EMBL" id="MCC5466532.1"/>
    </source>
</evidence>
<evidence type="ECO:0000313" key="3">
    <source>
        <dbReference type="Proteomes" id="UP001165492"/>
    </source>
</evidence>
<keyword evidence="3" id="KW-1185">Reference proteome</keyword>
<feature type="transmembrane region" description="Helical" evidence="1">
    <location>
        <begin position="156"/>
        <end position="176"/>
    </location>
</feature>